<organism evidence="1">
    <name type="scientific">Solanum chacoense</name>
    <name type="common">Chaco potato</name>
    <dbReference type="NCBI Taxonomy" id="4108"/>
    <lineage>
        <taxon>Eukaryota</taxon>
        <taxon>Viridiplantae</taxon>
        <taxon>Streptophyta</taxon>
        <taxon>Embryophyta</taxon>
        <taxon>Tracheophyta</taxon>
        <taxon>Spermatophyta</taxon>
        <taxon>Magnoliopsida</taxon>
        <taxon>eudicotyledons</taxon>
        <taxon>Gunneridae</taxon>
        <taxon>Pentapetalae</taxon>
        <taxon>asterids</taxon>
        <taxon>lamiids</taxon>
        <taxon>Solanales</taxon>
        <taxon>Solanaceae</taxon>
        <taxon>Solanoideae</taxon>
        <taxon>Solaneae</taxon>
        <taxon>Solanum</taxon>
    </lineage>
</organism>
<protein>
    <submittedName>
        <fullName evidence="1">Putative ovule protein</fullName>
    </submittedName>
</protein>
<dbReference type="PANTHER" id="PTHR36617:SF16">
    <property type="entry name" value="OS04G0516500 PROTEIN"/>
    <property type="match status" value="1"/>
</dbReference>
<dbReference type="PANTHER" id="PTHR36617">
    <property type="entry name" value="PROTEIN, PUTATIVE-RELATED"/>
    <property type="match status" value="1"/>
</dbReference>
<proteinExistence type="predicted"/>
<dbReference type="EMBL" id="GEDG01037397">
    <property type="protein sequence ID" value="JAP08153.1"/>
    <property type="molecule type" value="Transcribed_RNA"/>
</dbReference>
<reference evidence="1" key="1">
    <citation type="submission" date="2015-12" db="EMBL/GenBank/DDBJ databases">
        <title>Gene expression during late stages of embryo sac development: a critical building block for successful pollen-pistil interactions.</title>
        <authorList>
            <person name="Liu Y."/>
            <person name="Joly V."/>
            <person name="Sabar M."/>
            <person name="Matton D.P."/>
        </authorList>
    </citation>
    <scope>NUCLEOTIDE SEQUENCE</scope>
</reference>
<dbReference type="AlphaFoldDB" id="A0A0V0GK97"/>
<sequence>MGLWRAIRNQWPKFWGNSVIKVGYGRKTMFWNDVWVGQTPLRQQFPDIYNLNQQNLATISEVKNAMHKVGISPSEDSSMTGKWRE</sequence>
<name>A0A0V0GK97_SOLCH</name>
<accession>A0A0V0GK97</accession>
<evidence type="ECO:0000313" key="1">
    <source>
        <dbReference type="EMBL" id="JAP08153.1"/>
    </source>
</evidence>